<dbReference type="EMBL" id="CASHSV030000001">
    <property type="protein sequence ID" value="CAJ2630577.1"/>
    <property type="molecule type" value="Genomic_DNA"/>
</dbReference>
<proteinExistence type="predicted"/>
<evidence type="ECO:0000313" key="1">
    <source>
        <dbReference type="EMBL" id="CAJ2630577.1"/>
    </source>
</evidence>
<sequence>MSVFFCRKPTMKTIFFNGFSFLLLIFVVLLSLSSISALSSTGSINHHNKFFIDGGDVNLGSLQNEATQVAPAPGPQGQNTLILAANRTNRPDVLRGFHRYHGGWDISDRHYWASVGFTGATGFILAVLWFVSFGLALVIHLCCGWGINIKDKGSNRSQRICLILLLIFTFAAAAGCILLSVGQNKFHGEALDTLHFFVNQSDYAVQTLRNVTEYLSLAKTIYVNQIPLPSDVLDGIDKLNVDLNTAADTLSEKTDENSVKIRRVFNYVRLALFVMAGVIFILALTGLVRSLLGYQHAIILFVITGWLLVATTFILCGVFMILNNTISDTCMAMGEWVENPHRESALSDVLPCVDQRTTNKTLTQSKQVVTNIASIVNTAIYSFANVNVTQGNPGFYNQSGPFMPTLCYPFDDQLRERQCGSQEVSSANASMVWKNYVCEVSESGICTTVGRVTPEIYAQFAAAAKESYALEHYAPLLLSLQNCNFVRDAFTGITSSYCPPLKHYLKIINVGLGLISVGVLLCLVLWILYANRPQRGEVSVKLSLKEKIKSRFNKNQNSTNLVLPNAISEV</sequence>
<gene>
    <name evidence="1" type="ORF">MILVUS5_LOCUS2337</name>
</gene>
<reference evidence="1" key="1">
    <citation type="submission" date="2023-10" db="EMBL/GenBank/DDBJ databases">
        <authorList>
            <person name="Rodriguez Cubillos JULIANA M."/>
            <person name="De Vega J."/>
        </authorList>
    </citation>
    <scope>NUCLEOTIDE SEQUENCE</scope>
</reference>
<accession>A0ACB0IEQ3</accession>
<evidence type="ECO:0000313" key="2">
    <source>
        <dbReference type="Proteomes" id="UP001177021"/>
    </source>
</evidence>
<dbReference type="Proteomes" id="UP001177021">
    <property type="component" value="Unassembled WGS sequence"/>
</dbReference>
<organism evidence="1 2">
    <name type="scientific">Trifolium pratense</name>
    <name type="common">Red clover</name>
    <dbReference type="NCBI Taxonomy" id="57577"/>
    <lineage>
        <taxon>Eukaryota</taxon>
        <taxon>Viridiplantae</taxon>
        <taxon>Streptophyta</taxon>
        <taxon>Embryophyta</taxon>
        <taxon>Tracheophyta</taxon>
        <taxon>Spermatophyta</taxon>
        <taxon>Magnoliopsida</taxon>
        <taxon>eudicotyledons</taxon>
        <taxon>Gunneridae</taxon>
        <taxon>Pentapetalae</taxon>
        <taxon>rosids</taxon>
        <taxon>fabids</taxon>
        <taxon>Fabales</taxon>
        <taxon>Fabaceae</taxon>
        <taxon>Papilionoideae</taxon>
        <taxon>50 kb inversion clade</taxon>
        <taxon>NPAAA clade</taxon>
        <taxon>Hologalegina</taxon>
        <taxon>IRL clade</taxon>
        <taxon>Trifolieae</taxon>
        <taxon>Trifolium</taxon>
    </lineage>
</organism>
<keyword evidence="2" id="KW-1185">Reference proteome</keyword>
<comment type="caution">
    <text evidence="1">The sequence shown here is derived from an EMBL/GenBank/DDBJ whole genome shotgun (WGS) entry which is preliminary data.</text>
</comment>
<protein>
    <submittedName>
        <fullName evidence="1">Uncharacterized protein</fullName>
    </submittedName>
</protein>
<name>A0ACB0IEQ3_TRIPR</name>